<sequence>MALPMAPPPKSPLGRYRLLSPTASVRVSPLCLGAMNFGDAWQDYMGACNQETTESILDFYYENGGNFIDTANNYQKEESEKWIGEWMKKWGNRDELVIATKYTTNFRAGYGETEIMANFGGNGTKSMRTSVEASLKKLQTDYIDLLYVHWWDFTTSIPELMQSLNQLVTSGKVLYLGVSDTPAWVVSKANQYARDHALRQFCVYQGRWSAASRDFEREIIPMCREEGMGLAPWGALGGGSFKSEEQRQQQANDGRKIKATEEQIKISRALEKIAQRKNTAITSVALAYVMHKAPYVFPIVGGRSVEHLKGNIEALKLALSAQDIEEIEGAVPFDIGFPNSFLYGEKVPAHPSQVWLMGMAGTYDYVPVPKPIVPTAEDGQ</sequence>
<dbReference type="PRINTS" id="PR00069">
    <property type="entry name" value="ALDKETRDTASE"/>
</dbReference>
<dbReference type="InterPro" id="IPR020471">
    <property type="entry name" value="AKR"/>
</dbReference>
<organism evidence="5 6">
    <name type="scientific">Neurospora tetraspora</name>
    <dbReference type="NCBI Taxonomy" id="94610"/>
    <lineage>
        <taxon>Eukaryota</taxon>
        <taxon>Fungi</taxon>
        <taxon>Dikarya</taxon>
        <taxon>Ascomycota</taxon>
        <taxon>Pezizomycotina</taxon>
        <taxon>Sordariomycetes</taxon>
        <taxon>Sordariomycetidae</taxon>
        <taxon>Sordariales</taxon>
        <taxon>Sordariaceae</taxon>
        <taxon>Neurospora</taxon>
    </lineage>
</organism>
<keyword evidence="1" id="KW-0521">NADP</keyword>
<dbReference type="CDD" id="cd19146">
    <property type="entry name" value="AKR_AKR9A1-2"/>
    <property type="match status" value="1"/>
</dbReference>
<name>A0AAE0J914_9PEZI</name>
<dbReference type="InterPro" id="IPR036812">
    <property type="entry name" value="NAD(P)_OxRdtase_dom_sf"/>
</dbReference>
<proteinExistence type="inferred from homology"/>
<dbReference type="GO" id="GO:0016491">
    <property type="term" value="F:oxidoreductase activity"/>
    <property type="evidence" value="ECO:0007669"/>
    <property type="project" value="UniProtKB-KW"/>
</dbReference>
<protein>
    <submittedName>
        <fullName evidence="5">Norsolorinic acid reductase</fullName>
    </submittedName>
</protein>
<gene>
    <name evidence="5" type="ORF">B0H65DRAFT_294044</name>
</gene>
<dbReference type="Proteomes" id="UP001278500">
    <property type="component" value="Unassembled WGS sequence"/>
</dbReference>
<dbReference type="Pfam" id="PF00248">
    <property type="entry name" value="Aldo_ket_red"/>
    <property type="match status" value="1"/>
</dbReference>
<evidence type="ECO:0000256" key="2">
    <source>
        <dbReference type="ARBA" id="ARBA00023002"/>
    </source>
</evidence>
<dbReference type="Gene3D" id="3.20.20.100">
    <property type="entry name" value="NADP-dependent oxidoreductase domain"/>
    <property type="match status" value="1"/>
</dbReference>
<dbReference type="SUPFAM" id="SSF51430">
    <property type="entry name" value="NAD(P)-linked oxidoreductase"/>
    <property type="match status" value="1"/>
</dbReference>
<evidence type="ECO:0000313" key="6">
    <source>
        <dbReference type="Proteomes" id="UP001278500"/>
    </source>
</evidence>
<dbReference type="PANTHER" id="PTHR43364:SF7">
    <property type="entry name" value="NADP-DEPENDENT OXIDOREDUCTASE DOMAIN-CONTAINING PROTEIN-RELATED"/>
    <property type="match status" value="1"/>
</dbReference>
<feature type="domain" description="NADP-dependent oxidoreductase" evidence="4">
    <location>
        <begin position="29"/>
        <end position="330"/>
    </location>
</feature>
<comment type="similarity">
    <text evidence="3">Belongs to the aldo/keto reductase family. Aldo/keto reductase 2 subfamily.</text>
</comment>
<dbReference type="InterPro" id="IPR050523">
    <property type="entry name" value="AKR_Detox_Biosynth"/>
</dbReference>
<reference evidence="5" key="1">
    <citation type="journal article" date="2023" name="Mol. Phylogenet. Evol.">
        <title>Genome-scale phylogeny and comparative genomics of the fungal order Sordariales.</title>
        <authorList>
            <person name="Hensen N."/>
            <person name="Bonometti L."/>
            <person name="Westerberg I."/>
            <person name="Brannstrom I.O."/>
            <person name="Guillou S."/>
            <person name="Cros-Aarteil S."/>
            <person name="Calhoun S."/>
            <person name="Haridas S."/>
            <person name="Kuo A."/>
            <person name="Mondo S."/>
            <person name="Pangilinan J."/>
            <person name="Riley R."/>
            <person name="LaButti K."/>
            <person name="Andreopoulos B."/>
            <person name="Lipzen A."/>
            <person name="Chen C."/>
            <person name="Yan M."/>
            <person name="Daum C."/>
            <person name="Ng V."/>
            <person name="Clum A."/>
            <person name="Steindorff A."/>
            <person name="Ohm R.A."/>
            <person name="Martin F."/>
            <person name="Silar P."/>
            <person name="Natvig D.O."/>
            <person name="Lalanne C."/>
            <person name="Gautier V."/>
            <person name="Ament-Velasquez S.L."/>
            <person name="Kruys A."/>
            <person name="Hutchinson M.I."/>
            <person name="Powell A.J."/>
            <person name="Barry K."/>
            <person name="Miller A.N."/>
            <person name="Grigoriev I.V."/>
            <person name="Debuchy R."/>
            <person name="Gladieux P."/>
            <person name="Hiltunen Thoren M."/>
            <person name="Johannesson H."/>
        </authorList>
    </citation>
    <scope>NUCLEOTIDE SEQUENCE</scope>
    <source>
        <strain evidence="5">CBS 560.94</strain>
    </source>
</reference>
<dbReference type="AlphaFoldDB" id="A0AAE0J914"/>
<evidence type="ECO:0000259" key="4">
    <source>
        <dbReference type="Pfam" id="PF00248"/>
    </source>
</evidence>
<dbReference type="EMBL" id="JAUEPP010000007">
    <property type="protein sequence ID" value="KAK3339234.1"/>
    <property type="molecule type" value="Genomic_DNA"/>
</dbReference>
<evidence type="ECO:0000256" key="3">
    <source>
        <dbReference type="ARBA" id="ARBA00038157"/>
    </source>
</evidence>
<dbReference type="PANTHER" id="PTHR43364">
    <property type="entry name" value="NADH-SPECIFIC METHYLGLYOXAL REDUCTASE-RELATED"/>
    <property type="match status" value="1"/>
</dbReference>
<dbReference type="GeneID" id="87860205"/>
<comment type="caution">
    <text evidence="5">The sequence shown here is derived from an EMBL/GenBank/DDBJ whole genome shotgun (WGS) entry which is preliminary data.</text>
</comment>
<evidence type="ECO:0000313" key="5">
    <source>
        <dbReference type="EMBL" id="KAK3339234.1"/>
    </source>
</evidence>
<keyword evidence="2" id="KW-0560">Oxidoreductase</keyword>
<dbReference type="RefSeq" id="XP_062678594.1">
    <property type="nucleotide sequence ID" value="XM_062823051.1"/>
</dbReference>
<reference evidence="5" key="2">
    <citation type="submission" date="2023-06" db="EMBL/GenBank/DDBJ databases">
        <authorList>
            <consortium name="Lawrence Berkeley National Laboratory"/>
            <person name="Haridas S."/>
            <person name="Hensen N."/>
            <person name="Bonometti L."/>
            <person name="Westerberg I."/>
            <person name="Brannstrom I.O."/>
            <person name="Guillou S."/>
            <person name="Cros-Aarteil S."/>
            <person name="Calhoun S."/>
            <person name="Kuo A."/>
            <person name="Mondo S."/>
            <person name="Pangilinan J."/>
            <person name="Riley R."/>
            <person name="Labutti K."/>
            <person name="Andreopoulos B."/>
            <person name="Lipzen A."/>
            <person name="Chen C."/>
            <person name="Yanf M."/>
            <person name="Daum C."/>
            <person name="Ng V."/>
            <person name="Clum A."/>
            <person name="Steindorff A."/>
            <person name="Ohm R."/>
            <person name="Martin F."/>
            <person name="Silar P."/>
            <person name="Natvig D."/>
            <person name="Lalanne C."/>
            <person name="Gautier V."/>
            <person name="Ament-Velasquez S.L."/>
            <person name="Kruys A."/>
            <person name="Hutchinson M.I."/>
            <person name="Powell A.J."/>
            <person name="Barry K."/>
            <person name="Miller A.N."/>
            <person name="Grigoriev I.V."/>
            <person name="Debuchy R."/>
            <person name="Gladieux P."/>
            <person name="Thoren M.H."/>
            <person name="Johannesson H."/>
        </authorList>
    </citation>
    <scope>NUCLEOTIDE SEQUENCE</scope>
    <source>
        <strain evidence="5">CBS 560.94</strain>
    </source>
</reference>
<keyword evidence="6" id="KW-1185">Reference proteome</keyword>
<dbReference type="InterPro" id="IPR023210">
    <property type="entry name" value="NADP_OxRdtase_dom"/>
</dbReference>
<accession>A0AAE0J914</accession>
<evidence type="ECO:0000256" key="1">
    <source>
        <dbReference type="ARBA" id="ARBA00022857"/>
    </source>
</evidence>